<sequence length="420" mass="44536">MPHQPEDGRPGDSGPAVRADTTRPAPGRPASSRPALARLVGDVTDFAQTSWGRSPLLRPGADAGAFADLLSEPAVDELVAQRGLRTPFVRVARAGSTLPHSAFTAPGGLGAGIADQVSDDKLSALFAAGSTIVLQGLHRVWSPVLDFCQQLAADLGHPVQANAYVTPPQNQGFDDHYDVHDVFVLQVAGRKKWSIHAPVHEAPLRDQPWTDRREAVRLAAEQEPVIETVLEPGDALYLPRGYLHSATALGGVTVHLTLGVHSWTRYAVAEELVALALERLADDEEARGSLPLGTSLAADDLDLDLVGKRLREALGSIDADDVAQRLHAKRRGSQRAAPLGPLAQHALAAALTDATALRLREHLDATLTDATLTTRAGSLPVDQVPAPVLRRLLEGHPVTVADLGREPARELVEAGLVVAG</sequence>
<evidence type="ECO:0000313" key="7">
    <source>
        <dbReference type="Proteomes" id="UP000732378"/>
    </source>
</evidence>
<feature type="compositionally biased region" description="Basic and acidic residues" evidence="4">
    <location>
        <begin position="1"/>
        <end position="10"/>
    </location>
</feature>
<dbReference type="SMART" id="SM00558">
    <property type="entry name" value="JmjC"/>
    <property type="match status" value="1"/>
</dbReference>
<accession>A0ABS2M607</accession>
<dbReference type="InterPro" id="IPR039994">
    <property type="entry name" value="NO66-like"/>
</dbReference>
<evidence type="ECO:0000256" key="1">
    <source>
        <dbReference type="ARBA" id="ARBA00001954"/>
    </source>
</evidence>
<dbReference type="InterPro" id="IPR003347">
    <property type="entry name" value="JmjC_dom"/>
</dbReference>
<dbReference type="EMBL" id="JAFBBZ010000001">
    <property type="protein sequence ID" value="MBM7506625.1"/>
    <property type="molecule type" value="Genomic_DNA"/>
</dbReference>
<protein>
    <recommendedName>
        <fullName evidence="5">JmjC domain-containing protein</fullName>
    </recommendedName>
</protein>
<dbReference type="RefSeq" id="WP_193669254.1">
    <property type="nucleotide sequence ID" value="NZ_JACDTV010000008.1"/>
</dbReference>
<dbReference type="SUPFAM" id="SSF51197">
    <property type="entry name" value="Clavaminate synthase-like"/>
    <property type="match status" value="1"/>
</dbReference>
<feature type="compositionally biased region" description="Low complexity" evidence="4">
    <location>
        <begin position="23"/>
        <end position="33"/>
    </location>
</feature>
<feature type="region of interest" description="Disordered" evidence="4">
    <location>
        <begin position="1"/>
        <end position="33"/>
    </location>
</feature>
<keyword evidence="2" id="KW-0479">Metal-binding</keyword>
<name>A0ABS2M607_9ACTN</name>
<dbReference type="Gene3D" id="2.60.120.650">
    <property type="entry name" value="Cupin"/>
    <property type="match status" value="1"/>
</dbReference>
<feature type="domain" description="JmjC" evidence="5">
    <location>
        <begin position="129"/>
        <end position="279"/>
    </location>
</feature>
<evidence type="ECO:0000256" key="2">
    <source>
        <dbReference type="ARBA" id="ARBA00022723"/>
    </source>
</evidence>
<dbReference type="PANTHER" id="PTHR13096:SF8">
    <property type="entry name" value="RIBOSOMAL OXYGENASE 1"/>
    <property type="match status" value="1"/>
</dbReference>
<dbReference type="Proteomes" id="UP000732378">
    <property type="component" value="Unassembled WGS sequence"/>
</dbReference>
<evidence type="ECO:0000313" key="6">
    <source>
        <dbReference type="EMBL" id="MBM7506625.1"/>
    </source>
</evidence>
<organism evidence="6 7">
    <name type="scientific">Nocardioides salarius</name>
    <dbReference type="NCBI Taxonomy" id="374513"/>
    <lineage>
        <taxon>Bacteria</taxon>
        <taxon>Bacillati</taxon>
        <taxon>Actinomycetota</taxon>
        <taxon>Actinomycetes</taxon>
        <taxon>Propionibacteriales</taxon>
        <taxon>Nocardioidaceae</taxon>
        <taxon>Nocardioides</taxon>
    </lineage>
</organism>
<keyword evidence="7" id="KW-1185">Reference proteome</keyword>
<comment type="caution">
    <text evidence="6">The sequence shown here is derived from an EMBL/GenBank/DDBJ whole genome shotgun (WGS) entry which is preliminary data.</text>
</comment>
<evidence type="ECO:0000256" key="3">
    <source>
        <dbReference type="ARBA" id="ARBA00023004"/>
    </source>
</evidence>
<evidence type="ECO:0000259" key="5">
    <source>
        <dbReference type="PROSITE" id="PS51184"/>
    </source>
</evidence>
<dbReference type="PROSITE" id="PS51184">
    <property type="entry name" value="JMJC"/>
    <property type="match status" value="1"/>
</dbReference>
<dbReference type="Pfam" id="PF08007">
    <property type="entry name" value="JmjC_2"/>
    <property type="match status" value="1"/>
</dbReference>
<reference evidence="6 7" key="1">
    <citation type="submission" date="2021-01" db="EMBL/GenBank/DDBJ databases">
        <title>Sequencing the genomes of 1000 actinobacteria strains.</title>
        <authorList>
            <person name="Klenk H.-P."/>
        </authorList>
    </citation>
    <scope>NUCLEOTIDE SEQUENCE [LARGE SCALE GENOMIC DNA]</scope>
    <source>
        <strain evidence="6 7">DSM 18239</strain>
    </source>
</reference>
<dbReference type="PANTHER" id="PTHR13096">
    <property type="entry name" value="MINA53 MYC INDUCED NUCLEAR ANTIGEN"/>
    <property type="match status" value="1"/>
</dbReference>
<gene>
    <name evidence="6" type="ORF">JOE61_000439</name>
</gene>
<proteinExistence type="predicted"/>
<comment type="cofactor">
    <cofactor evidence="1">
        <name>Fe(2+)</name>
        <dbReference type="ChEBI" id="CHEBI:29033"/>
    </cofactor>
</comment>
<evidence type="ECO:0000256" key="4">
    <source>
        <dbReference type="SAM" id="MobiDB-lite"/>
    </source>
</evidence>
<keyword evidence="3" id="KW-0408">Iron</keyword>